<evidence type="ECO:0000313" key="1">
    <source>
        <dbReference type="EMBL" id="MBW7458862.1"/>
    </source>
</evidence>
<dbReference type="Proteomes" id="UP001519887">
    <property type="component" value="Unassembled WGS sequence"/>
</dbReference>
<dbReference type="EMBL" id="JAHZIK010001377">
    <property type="protein sequence ID" value="MBW7458862.1"/>
    <property type="molecule type" value="Genomic_DNA"/>
</dbReference>
<protein>
    <submittedName>
        <fullName evidence="1">Hydrolase</fullName>
    </submittedName>
</protein>
<gene>
    <name evidence="1" type="ORF">K0U00_32930</name>
</gene>
<name>A0ABS7CDC9_9BACL</name>
<dbReference type="PIRSF" id="PIRSF030802">
    <property type="entry name" value="UCP030802"/>
    <property type="match status" value="1"/>
</dbReference>
<comment type="caution">
    <text evidence="1">The sequence shown here is derived from an EMBL/GenBank/DDBJ whole genome shotgun (WGS) entry which is preliminary data.</text>
</comment>
<dbReference type="GO" id="GO:0016787">
    <property type="term" value="F:hydrolase activity"/>
    <property type="evidence" value="ECO:0007669"/>
    <property type="project" value="UniProtKB-KW"/>
</dbReference>
<accession>A0ABS7CDC9</accession>
<dbReference type="RefSeq" id="WP_210042947.1">
    <property type="nucleotide sequence ID" value="NZ_JBHLVU010000023.1"/>
</dbReference>
<keyword evidence="2" id="KW-1185">Reference proteome</keyword>
<reference evidence="1 2" key="1">
    <citation type="submission" date="2021-07" db="EMBL/GenBank/DDBJ databases">
        <title>Paenibacillus radiodurans sp. nov., isolated from the southeastern edge of Tengger Desert.</title>
        <authorList>
            <person name="Zhang G."/>
        </authorList>
    </citation>
    <scope>NUCLEOTIDE SEQUENCE [LARGE SCALE GENOMIC DNA]</scope>
    <source>
        <strain evidence="1 2">CCM 7311</strain>
    </source>
</reference>
<dbReference type="InterPro" id="IPR023214">
    <property type="entry name" value="HAD_sf"/>
</dbReference>
<organism evidence="1 2">
    <name type="scientific">Paenibacillus sepulcri</name>
    <dbReference type="NCBI Taxonomy" id="359917"/>
    <lineage>
        <taxon>Bacteria</taxon>
        <taxon>Bacillati</taxon>
        <taxon>Bacillota</taxon>
        <taxon>Bacilli</taxon>
        <taxon>Bacillales</taxon>
        <taxon>Paenibacillaceae</taxon>
        <taxon>Paenibacillus</taxon>
    </lineage>
</organism>
<dbReference type="InterPro" id="IPR036412">
    <property type="entry name" value="HAD-like_sf"/>
</dbReference>
<keyword evidence="1" id="KW-0378">Hydrolase</keyword>
<evidence type="ECO:0000313" key="2">
    <source>
        <dbReference type="Proteomes" id="UP001519887"/>
    </source>
</evidence>
<proteinExistence type="predicted"/>
<dbReference type="SUPFAM" id="SSF56784">
    <property type="entry name" value="HAD-like"/>
    <property type="match status" value="1"/>
</dbReference>
<sequence>MIYASDLDQTLIYSTRSMGAPLESPDILPAETVSGKIVSYMSRYTLSLLQGLPAGMEFVPVTTRTVAQYERIHVFRDHVVPGYAVTSNGGNILLHGRVDEDWRSMIRGKVSLLAADAVEARSYFEPIMNEQWVVGERFCDELFYAFVIERDRMPLEAVLEKAEQVKALGWEVSIQGRKIYLVPAAVNKADAVHEVRRRLGVSELIASGDSLLDQCLLEIADYAIAPSHGELFREKQRNPDSIPERFTAKSGIFAADEILDYVHAVYQTKEAVKGSL</sequence>
<dbReference type="InterPro" id="IPR024197">
    <property type="entry name" value="TPP-like"/>
</dbReference>
<dbReference type="Gene3D" id="3.40.50.1000">
    <property type="entry name" value="HAD superfamily/HAD-like"/>
    <property type="match status" value="2"/>
</dbReference>